<accession>A0ABS5QM59</accession>
<keyword evidence="3" id="KW-1185">Reference proteome</keyword>
<protein>
    <submittedName>
        <fullName evidence="2">ATPase, archaeal AAA+ ATPase superfamily</fullName>
    </submittedName>
</protein>
<name>A0ABS5QM59_9BACT</name>
<sequence length="522" mass="61412">MIKKLPIGIQSFEIMRTENRLYIDKTSNIINLITKGSKYNFLSRPRRFGKSLLVDTIKYLYEGKKELFEGLYAEKNWNFEKKNPVIKISFGSGILNIQELENKFDSIINNNSRNNNIDINKLIEKNYSDKFFELIRNIYEKTGKKVVVLIDEYDKPILDNITKKEQAKQIRDMLKNFYGILKDSDQYLEFVFITGVSKFSKVSLFSGLNNLEDITLLKEVGDICGYTEQEITDNFQDYLEGIDRQYMKKWYNGFNFLGEEKVYNPFDVLLFLKNKEYKNYWFETATPTFLMKILNESEKFYHIPDLQNLSAGEELIGSFDIEKINIETLLFQTGYLTIKEKIDKGFGVGYKLQIPNKEIKMSLNKYILYDYLGAINKENYFVFAGKIFFALKDGKVEKFIELLKELFSGIAYNHIQYIASYEGYYVSVVYSLLYSIGLDIIQEDITNKGRIDLTIKIGEYIFVIEFKVLKQSNIKEENQAIKQIKERGYSQKYKQNGKQIIELGIDFNFQKRNIENYISYNL</sequence>
<dbReference type="InterPro" id="IPR012547">
    <property type="entry name" value="PDDEXK_9"/>
</dbReference>
<dbReference type="PANTHER" id="PTHR34825">
    <property type="entry name" value="CONSERVED PROTEIN, WITH A WEAK D-GALACTARATE DEHYDRATASE/ALTRONATE HYDROLASE DOMAIN"/>
    <property type="match status" value="1"/>
</dbReference>
<dbReference type="RefSeq" id="WP_213349723.1">
    <property type="nucleotide sequence ID" value="NZ_JAEDAM010000067.1"/>
</dbReference>
<dbReference type="Proteomes" id="UP000680365">
    <property type="component" value="Unassembled WGS sequence"/>
</dbReference>
<dbReference type="PANTHER" id="PTHR34825:SF1">
    <property type="entry name" value="AAA-ATPASE-LIKE DOMAIN-CONTAINING PROTEIN"/>
    <property type="match status" value="1"/>
</dbReference>
<comment type="caution">
    <text evidence="2">The sequence shown here is derived from an EMBL/GenBank/DDBJ whole genome shotgun (WGS) entry which is preliminary data.</text>
</comment>
<feature type="domain" description="AAA-ATPase-like" evidence="1">
    <location>
        <begin position="6"/>
        <end position="205"/>
    </location>
</feature>
<dbReference type="Gene3D" id="3.40.50.300">
    <property type="entry name" value="P-loop containing nucleotide triphosphate hydrolases"/>
    <property type="match status" value="1"/>
</dbReference>
<organism evidence="2 3">
    <name type="scientific">Candidatus Vampirococcus lugosii</name>
    <dbReference type="NCBI Taxonomy" id="2789015"/>
    <lineage>
        <taxon>Bacteria</taxon>
        <taxon>Candidatus Absconditibacteriota</taxon>
        <taxon>Vampirococcus</taxon>
    </lineage>
</organism>
<proteinExistence type="predicted"/>
<dbReference type="Pfam" id="PF09820">
    <property type="entry name" value="AAA-ATPase_like"/>
    <property type="match status" value="1"/>
</dbReference>
<dbReference type="Pfam" id="PF08011">
    <property type="entry name" value="PDDEXK_9"/>
    <property type="match status" value="1"/>
</dbReference>
<gene>
    <name evidence="2" type="ORF">VAMP_269n13</name>
</gene>
<reference evidence="2 3" key="1">
    <citation type="journal article" date="2021" name="Nat. Commun.">
        <title>Reductive evolution and unique predatory mode in the CPR bacterium Vampirococcus lugosii.</title>
        <authorList>
            <person name="Moreira D."/>
            <person name="Zivanovic Y."/>
            <person name="Lopez-Archilla A.I."/>
            <person name="Iniesto M."/>
            <person name="Lopez-Garcia P."/>
        </authorList>
    </citation>
    <scope>NUCLEOTIDE SEQUENCE [LARGE SCALE GENOMIC DNA]</scope>
    <source>
        <strain evidence="2">Chiprana</strain>
    </source>
</reference>
<evidence type="ECO:0000313" key="3">
    <source>
        <dbReference type="Proteomes" id="UP000680365"/>
    </source>
</evidence>
<dbReference type="InterPro" id="IPR018631">
    <property type="entry name" value="AAA-ATPase-like_dom"/>
</dbReference>
<evidence type="ECO:0000259" key="1">
    <source>
        <dbReference type="Pfam" id="PF09820"/>
    </source>
</evidence>
<dbReference type="InterPro" id="IPR027417">
    <property type="entry name" value="P-loop_NTPase"/>
</dbReference>
<evidence type="ECO:0000313" key="2">
    <source>
        <dbReference type="EMBL" id="MBS8122291.1"/>
    </source>
</evidence>
<dbReference type="EMBL" id="JAEDAM010000067">
    <property type="protein sequence ID" value="MBS8122291.1"/>
    <property type="molecule type" value="Genomic_DNA"/>
</dbReference>